<keyword evidence="2" id="KW-1185">Reference proteome</keyword>
<evidence type="ECO:0000259" key="1">
    <source>
        <dbReference type="PROSITE" id="PS52001"/>
    </source>
</evidence>
<evidence type="ECO:0000313" key="2">
    <source>
        <dbReference type="Proteomes" id="UP000695022"/>
    </source>
</evidence>
<feature type="domain" description="AD" evidence="1">
    <location>
        <begin position="85"/>
        <end position="184"/>
    </location>
</feature>
<evidence type="ECO:0000313" key="3">
    <source>
        <dbReference type="RefSeq" id="XP_014676510.1"/>
    </source>
</evidence>
<dbReference type="RefSeq" id="XP_014676510.1">
    <property type="nucleotide sequence ID" value="XM_014821024.1"/>
</dbReference>
<name>A0ABM1EWD9_PRICU</name>
<dbReference type="SMART" id="SM00995">
    <property type="entry name" value="AD"/>
    <property type="match status" value="1"/>
</dbReference>
<sequence length="201" mass="22438">MKVMSADSNEYFSIGSEVKCTTCYGQEMQGQVMAYDLQTKLLALKSPTKNGSKPGNSDVRLINLSLVSSVSLIHEEENKTLPAVPNLNFQRLNSRLEQSRKEKIRQANSIGENVSPEAQKLYLAITKTIEPVHYQSQDIVVMNQVMISPPYRPENCKCISQAPSSEQTLNHIRKIVEKFHNDQKLLQASESAASEHGTMNG</sequence>
<reference evidence="3" key="1">
    <citation type="submission" date="2025-08" db="UniProtKB">
        <authorList>
            <consortium name="RefSeq"/>
        </authorList>
    </citation>
    <scope>IDENTIFICATION</scope>
</reference>
<dbReference type="InterPro" id="IPR048478">
    <property type="entry name" value="LSM12_LSM"/>
</dbReference>
<dbReference type="InterPro" id="IPR039683">
    <property type="entry name" value="Lsm12-like"/>
</dbReference>
<dbReference type="Pfam" id="PF09793">
    <property type="entry name" value="AD"/>
    <property type="match status" value="1"/>
</dbReference>
<dbReference type="Proteomes" id="UP000695022">
    <property type="component" value="Unplaced"/>
</dbReference>
<proteinExistence type="predicted"/>
<gene>
    <name evidence="3" type="primary">LOC106816413</name>
</gene>
<dbReference type="InterPro" id="IPR019181">
    <property type="entry name" value="LSM12_ABD"/>
</dbReference>
<dbReference type="InterPro" id="IPR047574">
    <property type="entry name" value="AD"/>
</dbReference>
<dbReference type="GeneID" id="106816413"/>
<accession>A0ABM1EWD9</accession>
<dbReference type="PROSITE" id="PS52001">
    <property type="entry name" value="AD"/>
    <property type="match status" value="1"/>
</dbReference>
<organism evidence="2 3">
    <name type="scientific">Priapulus caudatus</name>
    <name type="common">Priapulid worm</name>
    <dbReference type="NCBI Taxonomy" id="37621"/>
    <lineage>
        <taxon>Eukaryota</taxon>
        <taxon>Metazoa</taxon>
        <taxon>Ecdysozoa</taxon>
        <taxon>Scalidophora</taxon>
        <taxon>Priapulida</taxon>
        <taxon>Priapulimorpha</taxon>
        <taxon>Priapulimorphida</taxon>
        <taxon>Priapulidae</taxon>
        <taxon>Priapulus</taxon>
    </lineage>
</organism>
<protein>
    <submittedName>
        <fullName evidence="3">Protein LSM12 homolog</fullName>
    </submittedName>
</protein>
<dbReference type="Pfam" id="PF21166">
    <property type="entry name" value="LSM12_LSM"/>
    <property type="match status" value="1"/>
</dbReference>
<dbReference type="PANTHER" id="PTHR13542">
    <property type="entry name" value="LSM12 HOMOLOG"/>
    <property type="match status" value="1"/>
</dbReference>